<protein>
    <submittedName>
        <fullName evidence="2">Uncharacterized protein</fullName>
    </submittedName>
</protein>
<sequence length="181" mass="20576">MTSFSVLKLQLHVLHLSLSREAYVHCFMYTNVLSAIANRKSFSADDDTETLPNNINNHASSSTEQIGSKEICEVDELYEYRMLVFLCLANLWVKQNSGYIELQFLIYFRMNHGCVAGRAEAKNRKKEKTGRNPPGPINRSLSPIDRTINASNYLGGPIDRMHCSIDRTGAKEFRESLLFPI</sequence>
<dbReference type="Proteomes" id="UP000283530">
    <property type="component" value="Unassembled WGS sequence"/>
</dbReference>
<dbReference type="EMBL" id="QPKB01000012">
    <property type="protein sequence ID" value="RWR96733.1"/>
    <property type="molecule type" value="Genomic_DNA"/>
</dbReference>
<accession>A0A443Q123</accession>
<keyword evidence="3" id="KW-1185">Reference proteome</keyword>
<dbReference type="AlphaFoldDB" id="A0A443Q123"/>
<feature type="region of interest" description="Disordered" evidence="1">
    <location>
        <begin position="119"/>
        <end position="142"/>
    </location>
</feature>
<gene>
    <name evidence="2" type="ORF">CKAN_02613300</name>
</gene>
<comment type="caution">
    <text evidence="2">The sequence shown here is derived from an EMBL/GenBank/DDBJ whole genome shotgun (WGS) entry which is preliminary data.</text>
</comment>
<evidence type="ECO:0000256" key="1">
    <source>
        <dbReference type="SAM" id="MobiDB-lite"/>
    </source>
</evidence>
<proteinExistence type="predicted"/>
<organism evidence="2 3">
    <name type="scientific">Cinnamomum micranthum f. kanehirae</name>
    <dbReference type="NCBI Taxonomy" id="337451"/>
    <lineage>
        <taxon>Eukaryota</taxon>
        <taxon>Viridiplantae</taxon>
        <taxon>Streptophyta</taxon>
        <taxon>Embryophyta</taxon>
        <taxon>Tracheophyta</taxon>
        <taxon>Spermatophyta</taxon>
        <taxon>Magnoliopsida</taxon>
        <taxon>Magnoliidae</taxon>
        <taxon>Laurales</taxon>
        <taxon>Lauraceae</taxon>
        <taxon>Cinnamomum</taxon>
    </lineage>
</organism>
<name>A0A443Q123_9MAGN</name>
<evidence type="ECO:0000313" key="2">
    <source>
        <dbReference type="EMBL" id="RWR96733.1"/>
    </source>
</evidence>
<reference evidence="2 3" key="1">
    <citation type="journal article" date="2019" name="Nat. Plants">
        <title>Stout camphor tree genome fills gaps in understanding of flowering plant genome evolution.</title>
        <authorList>
            <person name="Chaw S.M."/>
            <person name="Liu Y.C."/>
            <person name="Wu Y.W."/>
            <person name="Wang H.Y."/>
            <person name="Lin C.I."/>
            <person name="Wu C.S."/>
            <person name="Ke H.M."/>
            <person name="Chang L.Y."/>
            <person name="Hsu C.Y."/>
            <person name="Yang H.T."/>
            <person name="Sudianto E."/>
            <person name="Hsu M.H."/>
            <person name="Wu K.P."/>
            <person name="Wang L.N."/>
            <person name="Leebens-Mack J.H."/>
            <person name="Tsai I.J."/>
        </authorList>
    </citation>
    <scope>NUCLEOTIDE SEQUENCE [LARGE SCALE GENOMIC DNA]</scope>
    <source>
        <strain evidence="3">cv. Chaw 1501</strain>
        <tissue evidence="2">Young leaves</tissue>
    </source>
</reference>
<evidence type="ECO:0000313" key="3">
    <source>
        <dbReference type="Proteomes" id="UP000283530"/>
    </source>
</evidence>